<evidence type="ECO:0000256" key="1">
    <source>
        <dbReference type="SAM" id="MobiDB-lite"/>
    </source>
</evidence>
<reference evidence="3" key="1">
    <citation type="submission" date="2023-06" db="EMBL/GenBank/DDBJ databases">
        <title>Genome-scale phylogeny and comparative genomics of the fungal order Sordariales.</title>
        <authorList>
            <consortium name="Lawrence Berkeley National Laboratory"/>
            <person name="Hensen N."/>
            <person name="Bonometti L."/>
            <person name="Westerberg I."/>
            <person name="Brannstrom I.O."/>
            <person name="Guillou S."/>
            <person name="Cros-Aarteil S."/>
            <person name="Calhoun S."/>
            <person name="Haridas S."/>
            <person name="Kuo A."/>
            <person name="Mondo S."/>
            <person name="Pangilinan J."/>
            <person name="Riley R."/>
            <person name="LaButti K."/>
            <person name="Andreopoulos B."/>
            <person name="Lipzen A."/>
            <person name="Chen C."/>
            <person name="Yanf M."/>
            <person name="Daum C."/>
            <person name="Ng V."/>
            <person name="Clum A."/>
            <person name="Steindorff A."/>
            <person name="Ohm R."/>
            <person name="Martin F."/>
            <person name="Silar P."/>
            <person name="Natvig D."/>
            <person name="Lalanne C."/>
            <person name="Gautier V."/>
            <person name="Ament-velasquez S.L."/>
            <person name="Kruys A."/>
            <person name="Hutchinson M.I."/>
            <person name="Powell A.J."/>
            <person name="Barry K."/>
            <person name="Miller A.N."/>
            <person name="Grigoriev I.V."/>
            <person name="Debuchy R."/>
            <person name="Gladieux P."/>
            <person name="Thoren M.H."/>
            <person name="Johannesson H."/>
        </authorList>
    </citation>
    <scope>NUCLEOTIDE SEQUENCE</scope>
    <source>
        <strain evidence="3">SMH2392-1A</strain>
    </source>
</reference>
<dbReference type="Proteomes" id="UP001172101">
    <property type="component" value="Unassembled WGS sequence"/>
</dbReference>
<keyword evidence="4" id="KW-1185">Reference proteome</keyword>
<sequence>MATALDFRRRRREEANLLVTVSSLNKALVSADSNASAMFEQLLSSISQLRSSAESLSSALVHAQASASSAISAVEASAASAVSAARESIASVPAVETSSTTLQTQVDSRVQAAQSNAVTVAQTAVAVVASVIGSSIFSLLGFYLFIRHRRAKLKQQEEEQEVNAALDRAIVSYIVKEHPSPTQTDRQGTEDMGRSESHNSASGSQGPPMVDMPRSLTEWQLSTQLPTQLPGMPASMYGYTMDQPIERVASTSTGRPEPRPRVSPGPSFEAGPYASRQSSTLGNPSPKRRDSNWPLTGSTWL</sequence>
<feature type="region of interest" description="Disordered" evidence="1">
    <location>
        <begin position="249"/>
        <end position="301"/>
    </location>
</feature>
<feature type="compositionally biased region" description="Basic and acidic residues" evidence="1">
    <location>
        <begin position="187"/>
        <end position="197"/>
    </location>
</feature>
<keyword evidence="2" id="KW-0812">Transmembrane</keyword>
<comment type="caution">
    <text evidence="3">The sequence shown here is derived from an EMBL/GenBank/DDBJ whole genome shotgun (WGS) entry which is preliminary data.</text>
</comment>
<organism evidence="3 4">
    <name type="scientific">Lasiosphaeria miniovina</name>
    <dbReference type="NCBI Taxonomy" id="1954250"/>
    <lineage>
        <taxon>Eukaryota</taxon>
        <taxon>Fungi</taxon>
        <taxon>Dikarya</taxon>
        <taxon>Ascomycota</taxon>
        <taxon>Pezizomycotina</taxon>
        <taxon>Sordariomycetes</taxon>
        <taxon>Sordariomycetidae</taxon>
        <taxon>Sordariales</taxon>
        <taxon>Lasiosphaeriaceae</taxon>
        <taxon>Lasiosphaeria</taxon>
    </lineage>
</organism>
<keyword evidence="2" id="KW-0472">Membrane</keyword>
<feature type="transmembrane region" description="Helical" evidence="2">
    <location>
        <begin position="124"/>
        <end position="146"/>
    </location>
</feature>
<evidence type="ECO:0000313" key="3">
    <source>
        <dbReference type="EMBL" id="KAK0701914.1"/>
    </source>
</evidence>
<dbReference type="GeneID" id="85329594"/>
<dbReference type="RefSeq" id="XP_060289578.1">
    <property type="nucleotide sequence ID" value="XM_060446324.1"/>
</dbReference>
<gene>
    <name evidence="3" type="ORF">B0T26DRAFT_757886</name>
</gene>
<proteinExistence type="predicted"/>
<protein>
    <submittedName>
        <fullName evidence="3">Uncharacterized protein</fullName>
    </submittedName>
</protein>
<name>A0AA40DFV1_9PEZI</name>
<evidence type="ECO:0000256" key="2">
    <source>
        <dbReference type="SAM" id="Phobius"/>
    </source>
</evidence>
<feature type="region of interest" description="Disordered" evidence="1">
    <location>
        <begin position="174"/>
        <end position="213"/>
    </location>
</feature>
<accession>A0AA40DFV1</accession>
<dbReference type="EMBL" id="JAUIRO010000009">
    <property type="protein sequence ID" value="KAK0701914.1"/>
    <property type="molecule type" value="Genomic_DNA"/>
</dbReference>
<dbReference type="AlphaFoldDB" id="A0AA40DFV1"/>
<evidence type="ECO:0000313" key="4">
    <source>
        <dbReference type="Proteomes" id="UP001172101"/>
    </source>
</evidence>
<keyword evidence="2" id="KW-1133">Transmembrane helix</keyword>